<reference evidence="2" key="1">
    <citation type="journal article" date="2019" name="Int. J. Syst. Evol. Microbiol.">
        <title>The Global Catalogue of Microorganisms (GCM) 10K type strain sequencing project: providing services to taxonomists for standard genome sequencing and annotation.</title>
        <authorList>
            <consortium name="The Broad Institute Genomics Platform"/>
            <consortium name="The Broad Institute Genome Sequencing Center for Infectious Disease"/>
            <person name="Wu L."/>
            <person name="Ma J."/>
        </authorList>
    </citation>
    <scope>NUCLEOTIDE SEQUENCE [LARGE SCALE GENOMIC DNA]</scope>
    <source>
        <strain evidence="2">KCTC 52368</strain>
    </source>
</reference>
<name>A0ABW5MYE1_9FLAO</name>
<gene>
    <name evidence="1" type="ORF">ACFSQJ_09670</name>
</gene>
<dbReference type="SUPFAM" id="SSF50939">
    <property type="entry name" value="Sialidases"/>
    <property type="match status" value="1"/>
</dbReference>
<dbReference type="RefSeq" id="WP_377766757.1">
    <property type="nucleotide sequence ID" value="NZ_JBHULB010000011.1"/>
</dbReference>
<comment type="caution">
    <text evidence="1">The sequence shown here is derived from an EMBL/GenBank/DDBJ whole genome shotgun (WGS) entry which is preliminary data.</text>
</comment>
<dbReference type="Gene3D" id="2.130.10.10">
    <property type="entry name" value="YVTN repeat-like/Quinoprotein amine dehydrogenase"/>
    <property type="match status" value="1"/>
</dbReference>
<keyword evidence="2" id="KW-1185">Reference proteome</keyword>
<dbReference type="InterPro" id="IPR036278">
    <property type="entry name" value="Sialidase_sf"/>
</dbReference>
<evidence type="ECO:0000313" key="2">
    <source>
        <dbReference type="Proteomes" id="UP001597526"/>
    </source>
</evidence>
<evidence type="ECO:0000313" key="1">
    <source>
        <dbReference type="EMBL" id="MFD2587198.1"/>
    </source>
</evidence>
<dbReference type="SUPFAM" id="SSF110296">
    <property type="entry name" value="Oligoxyloglucan reducing end-specific cellobiohydrolase"/>
    <property type="match status" value="1"/>
</dbReference>
<organism evidence="1 2">
    <name type="scientific">Croceitalea marina</name>
    <dbReference type="NCBI Taxonomy" id="1775166"/>
    <lineage>
        <taxon>Bacteria</taxon>
        <taxon>Pseudomonadati</taxon>
        <taxon>Bacteroidota</taxon>
        <taxon>Flavobacteriia</taxon>
        <taxon>Flavobacteriales</taxon>
        <taxon>Flavobacteriaceae</taxon>
        <taxon>Croceitalea</taxon>
    </lineage>
</organism>
<dbReference type="Pfam" id="PF15892">
    <property type="entry name" value="BNR_4"/>
    <property type="match status" value="1"/>
</dbReference>
<proteinExistence type="predicted"/>
<dbReference type="Proteomes" id="UP001597526">
    <property type="component" value="Unassembled WGS sequence"/>
</dbReference>
<sequence length="442" mass="51740">MRQILKKTILKRDSSIIHLLLFLCFLYSSSGFSQQIVNTLDKDGAWCWFSDPRAILVDSILITGWVNSKGSIIAAKLNTDTKKISKYELYHKLEKDDHNNPVFAVNKDGEVIALYTKHSKKHLYQNLLNSINGPFQFGKTRRLYPFSKKDLYKYRKPTITYANPILLNNILFNFGRYTGFKPNLMWSDDFGTTWTKSSIFLTRTPYNKSNRPYIKYSSDGNSKIHMVFTDGHPLEEKENSVYYTYFKGGAFFNAKDQQIADLSNIPFEPFKTTSIYKFNKEEGRAWIADISQDSLSNPVILYTKSPAKNNHRYWYSRIVNGKWINKEICKSGKWFPKTKKGKKEKEPYYFGGMTIHPSNPNIIYISKQVNGVFEIERWETKDFGLSWTSSAITKNSKYDNVRPYIPRGLKKSKEEIVLWMQNKRYRHFTKFKSSIKYSILKN</sequence>
<accession>A0ABW5MYE1</accession>
<dbReference type="InterPro" id="IPR015943">
    <property type="entry name" value="WD40/YVTN_repeat-like_dom_sf"/>
</dbReference>
<dbReference type="EMBL" id="JBHULB010000011">
    <property type="protein sequence ID" value="MFD2587198.1"/>
    <property type="molecule type" value="Genomic_DNA"/>
</dbReference>
<protein>
    <submittedName>
        <fullName evidence="1">BNR-4 repeat-containing protein</fullName>
    </submittedName>
</protein>